<dbReference type="InterPro" id="IPR050570">
    <property type="entry name" value="Cell_wall_metabolism_enzyme"/>
</dbReference>
<reference evidence="6 7" key="1">
    <citation type="submission" date="2018-08" db="EMBL/GenBank/DDBJ databases">
        <title>A genome reference for cultivated species of the human gut microbiota.</title>
        <authorList>
            <person name="Zou Y."/>
            <person name="Xue W."/>
            <person name="Luo G."/>
        </authorList>
    </citation>
    <scope>NUCLEOTIDE SEQUENCE [LARGE SCALE GENOMIC DNA]</scope>
    <source>
        <strain evidence="6 7">AF18-46</strain>
    </source>
</reference>
<feature type="domain" description="M23ase beta-sheet core" evidence="4">
    <location>
        <begin position="301"/>
        <end position="416"/>
    </location>
</feature>
<dbReference type="Gene3D" id="6.10.250.3150">
    <property type="match status" value="1"/>
</dbReference>
<keyword evidence="2" id="KW-0175">Coiled coil</keyword>
<dbReference type="InterPro" id="IPR057309">
    <property type="entry name" value="PcsB_CC"/>
</dbReference>
<feature type="signal peptide" evidence="3">
    <location>
        <begin position="1"/>
        <end position="27"/>
    </location>
</feature>
<feature type="chain" id="PRO_5019247655" evidence="3">
    <location>
        <begin position="28"/>
        <end position="464"/>
    </location>
</feature>
<dbReference type="InterPro" id="IPR016047">
    <property type="entry name" value="M23ase_b-sheet_dom"/>
</dbReference>
<dbReference type="PANTHER" id="PTHR21666">
    <property type="entry name" value="PEPTIDASE-RELATED"/>
    <property type="match status" value="1"/>
</dbReference>
<gene>
    <name evidence="6" type="ORF">DWX20_07340</name>
</gene>
<dbReference type="Gene3D" id="2.70.70.10">
    <property type="entry name" value="Glucose Permease (Domain IIA)"/>
    <property type="match status" value="1"/>
</dbReference>
<feature type="coiled-coil region" evidence="2">
    <location>
        <begin position="56"/>
        <end position="139"/>
    </location>
</feature>
<accession>A0A412PCM7</accession>
<dbReference type="CDD" id="cd12797">
    <property type="entry name" value="M23_peptidase"/>
    <property type="match status" value="1"/>
</dbReference>
<sequence>MKKLTKICLCLLMAVIMVGNQSSTVIADEDYSNSEYWLNRCTNYGKDDASACEAYKAYLESQNAEMSQQIAAWKAQKADMEANITKYAAKISEYQIQIDTKQTEITQKEAEIDAKQKEIDHKQAEIDQNQQTADKLQDKVKTRMVLNQPTMRTNQYIDILMGANNFTDFIRIANGLSTISQYDKKTLSELVQIIATLNKQKEELVVAKNELEIQKKEKQDQQKELITLQTYVQIAQEAAQKTAAALRGSIETKNSDIAQNNALMAGITAQIEAIPSTNGWTYPVDGGWRSAGTWSYPDGSIHLGYDAAAGYGATIRAVANGVVLRGVNGCPTVGYLGDSCGYQFGGASYSGNQVILLVTVNGSLYGVDYFHMTLNTPAATGTIVNAGDVIGQVGSSGNTTGPHCHVEIFYLGDASNFAYYAANWNGDVSFGAGWTGGRYGLYGRRCSDGVGAPCRIQPEEVFGY</sequence>
<dbReference type="Pfam" id="PF24568">
    <property type="entry name" value="CC_PcsB"/>
    <property type="match status" value="1"/>
</dbReference>
<protein>
    <submittedName>
        <fullName evidence="6">Uncharacterized protein</fullName>
    </submittedName>
</protein>
<evidence type="ECO:0000256" key="3">
    <source>
        <dbReference type="SAM" id="SignalP"/>
    </source>
</evidence>
<dbReference type="AlphaFoldDB" id="A0A412PCM7"/>
<dbReference type="Proteomes" id="UP000284731">
    <property type="component" value="Unassembled WGS sequence"/>
</dbReference>
<evidence type="ECO:0000313" key="7">
    <source>
        <dbReference type="Proteomes" id="UP000284731"/>
    </source>
</evidence>
<feature type="domain" description="Peptidoglycan hydrolase PcsB coiled-coil" evidence="5">
    <location>
        <begin position="127"/>
        <end position="191"/>
    </location>
</feature>
<evidence type="ECO:0000256" key="2">
    <source>
        <dbReference type="SAM" id="Coils"/>
    </source>
</evidence>
<name>A0A412PCM7_9FIRM</name>
<dbReference type="SUPFAM" id="SSF51261">
    <property type="entry name" value="Duplicated hybrid motif"/>
    <property type="match status" value="1"/>
</dbReference>
<keyword evidence="1 3" id="KW-0732">Signal</keyword>
<dbReference type="Pfam" id="PF01551">
    <property type="entry name" value="Peptidase_M23"/>
    <property type="match status" value="1"/>
</dbReference>
<dbReference type="InterPro" id="IPR011055">
    <property type="entry name" value="Dup_hybrid_motif"/>
</dbReference>
<evidence type="ECO:0000313" key="6">
    <source>
        <dbReference type="EMBL" id="RGT54974.1"/>
    </source>
</evidence>
<dbReference type="EMBL" id="QRWX01000003">
    <property type="protein sequence ID" value="RGT54974.1"/>
    <property type="molecule type" value="Genomic_DNA"/>
</dbReference>
<dbReference type="GO" id="GO:0004222">
    <property type="term" value="F:metalloendopeptidase activity"/>
    <property type="evidence" value="ECO:0007669"/>
    <property type="project" value="TreeGrafter"/>
</dbReference>
<proteinExistence type="predicted"/>
<organism evidence="6 7">
    <name type="scientific">Solobacterium moorei</name>
    <dbReference type="NCBI Taxonomy" id="102148"/>
    <lineage>
        <taxon>Bacteria</taxon>
        <taxon>Bacillati</taxon>
        <taxon>Bacillota</taxon>
        <taxon>Erysipelotrichia</taxon>
        <taxon>Erysipelotrichales</taxon>
        <taxon>Erysipelotrichaceae</taxon>
        <taxon>Solobacterium</taxon>
    </lineage>
</organism>
<evidence type="ECO:0000256" key="1">
    <source>
        <dbReference type="ARBA" id="ARBA00022729"/>
    </source>
</evidence>
<feature type="coiled-coil region" evidence="2">
    <location>
        <begin position="190"/>
        <end position="228"/>
    </location>
</feature>
<comment type="caution">
    <text evidence="6">The sequence shown here is derived from an EMBL/GenBank/DDBJ whole genome shotgun (WGS) entry which is preliminary data.</text>
</comment>
<evidence type="ECO:0000259" key="4">
    <source>
        <dbReference type="Pfam" id="PF01551"/>
    </source>
</evidence>
<evidence type="ECO:0000259" key="5">
    <source>
        <dbReference type="Pfam" id="PF24568"/>
    </source>
</evidence>
<dbReference type="RefSeq" id="WP_118765027.1">
    <property type="nucleotide sequence ID" value="NZ_CABJCF010000003.1"/>
</dbReference>
<dbReference type="PANTHER" id="PTHR21666:SF289">
    <property type="entry name" value="L-ALA--D-GLU ENDOPEPTIDASE"/>
    <property type="match status" value="1"/>
</dbReference>